<keyword evidence="4" id="KW-1185">Reference proteome</keyword>
<dbReference type="Proteomes" id="UP000000851">
    <property type="component" value="Chromosome"/>
</dbReference>
<evidence type="ECO:0000256" key="1">
    <source>
        <dbReference type="SAM" id="MobiDB-lite"/>
    </source>
</evidence>
<dbReference type="Pfam" id="PF10935">
    <property type="entry name" value="DUF2637"/>
    <property type="match status" value="1"/>
</dbReference>
<evidence type="ECO:0000313" key="3">
    <source>
        <dbReference type="EMBL" id="ACU77807.1"/>
    </source>
</evidence>
<gene>
    <name evidence="3" type="ordered locus">Caci_8994</name>
</gene>
<dbReference type="AlphaFoldDB" id="C7Q5J6"/>
<feature type="transmembrane region" description="Helical" evidence="2">
    <location>
        <begin position="49"/>
        <end position="67"/>
    </location>
</feature>
<accession>C7Q5J6</accession>
<dbReference type="EMBL" id="CP001700">
    <property type="protein sequence ID" value="ACU77807.1"/>
    <property type="molecule type" value="Genomic_DNA"/>
</dbReference>
<proteinExistence type="predicted"/>
<dbReference type="eggNOG" id="COG0515">
    <property type="taxonomic scope" value="Bacteria"/>
</dbReference>
<feature type="transmembrane region" description="Helical" evidence="2">
    <location>
        <begin position="21"/>
        <end position="43"/>
    </location>
</feature>
<keyword evidence="2" id="KW-0472">Membrane</keyword>
<evidence type="ECO:0000313" key="4">
    <source>
        <dbReference type="Proteomes" id="UP000000851"/>
    </source>
</evidence>
<dbReference type="HOGENOM" id="CLU_073558_0_0_11"/>
<evidence type="ECO:0008006" key="5">
    <source>
        <dbReference type="Google" id="ProtNLM"/>
    </source>
</evidence>
<protein>
    <recommendedName>
        <fullName evidence="5">DUF2637 domain-containing protein</fullName>
    </recommendedName>
</protein>
<dbReference type="KEGG" id="cai:Caci_8994"/>
<reference evidence="3 4" key="1">
    <citation type="journal article" date="2009" name="Stand. Genomic Sci.">
        <title>Complete genome sequence of Catenulispora acidiphila type strain (ID 139908).</title>
        <authorList>
            <person name="Copeland A."/>
            <person name="Lapidus A."/>
            <person name="Glavina Del Rio T."/>
            <person name="Nolan M."/>
            <person name="Lucas S."/>
            <person name="Chen F."/>
            <person name="Tice H."/>
            <person name="Cheng J.F."/>
            <person name="Bruce D."/>
            <person name="Goodwin L."/>
            <person name="Pitluck S."/>
            <person name="Mikhailova N."/>
            <person name="Pati A."/>
            <person name="Ivanova N."/>
            <person name="Mavromatis K."/>
            <person name="Chen A."/>
            <person name="Palaniappan K."/>
            <person name="Chain P."/>
            <person name="Land M."/>
            <person name="Hauser L."/>
            <person name="Chang Y.J."/>
            <person name="Jeffries C.D."/>
            <person name="Chertkov O."/>
            <person name="Brettin T."/>
            <person name="Detter J.C."/>
            <person name="Han C."/>
            <person name="Ali Z."/>
            <person name="Tindall B.J."/>
            <person name="Goker M."/>
            <person name="Bristow J."/>
            <person name="Eisen J.A."/>
            <person name="Markowitz V."/>
            <person name="Hugenholtz P."/>
            <person name="Kyrpides N.C."/>
            <person name="Klenk H.P."/>
        </authorList>
    </citation>
    <scope>NUCLEOTIDE SEQUENCE [LARGE SCALE GENOMIC DNA]</scope>
    <source>
        <strain evidence="4">DSM 44928 / JCM 14897 / NBRC 102108 / NRRL B-24433 / ID139908</strain>
    </source>
</reference>
<keyword evidence="2" id="KW-0812">Transmembrane</keyword>
<name>C7Q5J6_CATAD</name>
<dbReference type="STRING" id="479433.Caci_8994"/>
<feature type="region of interest" description="Disordered" evidence="1">
    <location>
        <begin position="167"/>
        <end position="186"/>
    </location>
</feature>
<sequence>MREERQDIPGEALTRRAVTTITGVIAGLTFVFSFGNVAALAAYLHVPLYIGWLVGPAVDLSVVGLLLGIRYLSLHGYTDKQLEKPRRLLILCGLLTMALNTAESICAGRYGTAAFDAVAPLLLLGWSENGPWLLRQIYTVRSLHAATGPGPAAAEQASATAVVPVLDNADSGPAEPPAGQDEPAQQAGIGEDPLLARARELDKAHRRTSGRGISRDRLRDELRIQRNRASELCQRLRAEAAAAAVDAEPAADAPEREVALVAV</sequence>
<dbReference type="InterPro" id="IPR021235">
    <property type="entry name" value="DUF2637"/>
</dbReference>
<dbReference type="OrthoDB" id="4330798at2"/>
<keyword evidence="2" id="KW-1133">Transmembrane helix</keyword>
<organism evidence="3 4">
    <name type="scientific">Catenulispora acidiphila (strain DSM 44928 / JCM 14897 / NBRC 102108 / NRRL B-24433 / ID139908)</name>
    <dbReference type="NCBI Taxonomy" id="479433"/>
    <lineage>
        <taxon>Bacteria</taxon>
        <taxon>Bacillati</taxon>
        <taxon>Actinomycetota</taxon>
        <taxon>Actinomycetes</taxon>
        <taxon>Catenulisporales</taxon>
        <taxon>Catenulisporaceae</taxon>
        <taxon>Catenulispora</taxon>
    </lineage>
</organism>
<dbReference type="InParanoid" id="C7Q5J6"/>
<evidence type="ECO:0000256" key="2">
    <source>
        <dbReference type="SAM" id="Phobius"/>
    </source>
</evidence>